<dbReference type="PROSITE" id="PS51257">
    <property type="entry name" value="PROKAR_LIPOPROTEIN"/>
    <property type="match status" value="1"/>
</dbReference>
<keyword evidence="4" id="KW-0472">Membrane</keyword>
<name>A0ABS5JZX4_9BACT</name>
<feature type="domain" description="RagB/SusD" evidence="7">
    <location>
        <begin position="280"/>
        <end position="480"/>
    </location>
</feature>
<keyword evidence="10" id="KW-1185">Reference proteome</keyword>
<gene>
    <name evidence="9" type="ORF">KEM10_19015</name>
</gene>
<evidence type="ECO:0000313" key="9">
    <source>
        <dbReference type="EMBL" id="MBS2100384.1"/>
    </source>
</evidence>
<sequence>MKINKIKYLALLMLMMSLTSCEKFFDLKPGDSTPDEDIIENERDAQNILNGFYSGLKSSAMYGRYLTILGDLMTDASLAASGFSNQMGEMYSWRYNPGSADVSLVWGAHYSTLYNCNFLINNLHNIEGDSANINRMMGEALTGRALLHHNLVRLYGEAYQPGMSESALGVPYVTWNDVREPSRNTVVEVYDYLIEDIEEAIELLPDEEENQSTSLTKSFAYGLRARIALDMQDYETAAEYASKVIDNSLYSLTSGASFTNMWKEDEGNEIIFRVGYTISDPGAAVGYNFFNRESFDQYPSPDYIPADSWIDSYESDRDIRKETYITYSQTRYGWAGNLVYKYPTATGYVQQGMNMPKPMRLAEMYLIRAEANAYLGNADDARDDLQELIETRISGYTIDNELDGNNLISFIENERKRELMFEGFNWFDLKRKGKGFSRIPQENTTLANDLVVNADNHRWIWPIPTVEMNGNSNMEQNPGY</sequence>
<comment type="subcellular location">
    <subcellularLocation>
        <location evidence="1">Cell outer membrane</location>
    </subcellularLocation>
</comment>
<evidence type="ECO:0000259" key="8">
    <source>
        <dbReference type="Pfam" id="PF14322"/>
    </source>
</evidence>
<evidence type="ECO:0000256" key="6">
    <source>
        <dbReference type="SAM" id="SignalP"/>
    </source>
</evidence>
<keyword evidence="3 6" id="KW-0732">Signal</keyword>
<accession>A0ABS5JZX4</accession>
<evidence type="ECO:0000259" key="7">
    <source>
        <dbReference type="Pfam" id="PF07980"/>
    </source>
</evidence>
<evidence type="ECO:0000256" key="1">
    <source>
        <dbReference type="ARBA" id="ARBA00004442"/>
    </source>
</evidence>
<comment type="caution">
    <text evidence="9">The sequence shown here is derived from an EMBL/GenBank/DDBJ whole genome shotgun (WGS) entry which is preliminary data.</text>
</comment>
<evidence type="ECO:0000256" key="4">
    <source>
        <dbReference type="ARBA" id="ARBA00023136"/>
    </source>
</evidence>
<dbReference type="InterPro" id="IPR011990">
    <property type="entry name" value="TPR-like_helical_dom_sf"/>
</dbReference>
<organism evidence="9 10">
    <name type="scientific">Carboxylicivirga linearis</name>
    <dbReference type="NCBI Taxonomy" id="1628157"/>
    <lineage>
        <taxon>Bacteria</taxon>
        <taxon>Pseudomonadati</taxon>
        <taxon>Bacteroidota</taxon>
        <taxon>Bacteroidia</taxon>
        <taxon>Marinilabiliales</taxon>
        <taxon>Marinilabiliaceae</taxon>
        <taxon>Carboxylicivirga</taxon>
    </lineage>
</organism>
<comment type="similarity">
    <text evidence="2">Belongs to the SusD family.</text>
</comment>
<dbReference type="Pfam" id="PF07980">
    <property type="entry name" value="SusD_RagB"/>
    <property type="match status" value="1"/>
</dbReference>
<protein>
    <submittedName>
        <fullName evidence="9">RagB/SusD family nutrient uptake outer membrane protein</fullName>
    </submittedName>
</protein>
<evidence type="ECO:0000256" key="2">
    <source>
        <dbReference type="ARBA" id="ARBA00006275"/>
    </source>
</evidence>
<proteinExistence type="inferred from homology"/>
<dbReference type="Pfam" id="PF14322">
    <property type="entry name" value="SusD-like_3"/>
    <property type="match status" value="1"/>
</dbReference>
<feature type="domain" description="SusD-like N-terminal" evidence="8">
    <location>
        <begin position="31"/>
        <end position="229"/>
    </location>
</feature>
<dbReference type="RefSeq" id="WP_212218116.1">
    <property type="nucleotide sequence ID" value="NZ_JAGUCO010000022.1"/>
</dbReference>
<evidence type="ECO:0000256" key="3">
    <source>
        <dbReference type="ARBA" id="ARBA00022729"/>
    </source>
</evidence>
<dbReference type="InterPro" id="IPR033985">
    <property type="entry name" value="SusD-like_N"/>
</dbReference>
<dbReference type="Gene3D" id="1.25.40.390">
    <property type="match status" value="1"/>
</dbReference>
<reference evidence="9 10" key="1">
    <citation type="journal article" date="2015" name="Int. J. Syst. Evol. Microbiol.">
        <title>Carboxylicivirga linearis sp. nov., isolated from a sea cucumber culture pond.</title>
        <authorList>
            <person name="Wang F.Q."/>
            <person name="Zhou Y.X."/>
            <person name="Lin X.Z."/>
            <person name="Chen G.J."/>
            <person name="Du Z.J."/>
        </authorList>
    </citation>
    <scope>NUCLEOTIDE SEQUENCE [LARGE SCALE GENOMIC DNA]</scope>
    <source>
        <strain evidence="9 10">FB218</strain>
    </source>
</reference>
<dbReference type="CDD" id="cd08977">
    <property type="entry name" value="SusD"/>
    <property type="match status" value="1"/>
</dbReference>
<feature type="chain" id="PRO_5046425634" evidence="6">
    <location>
        <begin position="23"/>
        <end position="480"/>
    </location>
</feature>
<dbReference type="InterPro" id="IPR012944">
    <property type="entry name" value="SusD_RagB_dom"/>
</dbReference>
<dbReference type="EMBL" id="JAGUCO010000022">
    <property type="protein sequence ID" value="MBS2100384.1"/>
    <property type="molecule type" value="Genomic_DNA"/>
</dbReference>
<keyword evidence="5" id="KW-0998">Cell outer membrane</keyword>
<dbReference type="SUPFAM" id="SSF48452">
    <property type="entry name" value="TPR-like"/>
    <property type="match status" value="1"/>
</dbReference>
<feature type="signal peptide" evidence="6">
    <location>
        <begin position="1"/>
        <end position="22"/>
    </location>
</feature>
<evidence type="ECO:0000256" key="5">
    <source>
        <dbReference type="ARBA" id="ARBA00023237"/>
    </source>
</evidence>
<evidence type="ECO:0000313" key="10">
    <source>
        <dbReference type="Proteomes" id="UP000708576"/>
    </source>
</evidence>
<dbReference type="Proteomes" id="UP000708576">
    <property type="component" value="Unassembled WGS sequence"/>
</dbReference>